<evidence type="ECO:0000313" key="3">
    <source>
        <dbReference type="Proteomes" id="UP000798808"/>
    </source>
</evidence>
<dbReference type="RefSeq" id="WP_155169862.1">
    <property type="nucleotide sequence ID" value="NZ_BAAAFL010000012.1"/>
</dbReference>
<feature type="signal peptide" evidence="1">
    <location>
        <begin position="1"/>
        <end position="20"/>
    </location>
</feature>
<dbReference type="Pfam" id="PF19867">
    <property type="entry name" value="DUF6340"/>
    <property type="match status" value="1"/>
</dbReference>
<comment type="caution">
    <text evidence="2">The sequence shown here is derived from an EMBL/GenBank/DDBJ whole genome shotgun (WGS) entry which is preliminary data.</text>
</comment>
<evidence type="ECO:0008006" key="4">
    <source>
        <dbReference type="Google" id="ProtNLM"/>
    </source>
</evidence>
<gene>
    <name evidence="2" type="ORF">E1163_04285</name>
</gene>
<evidence type="ECO:0000256" key="1">
    <source>
        <dbReference type="SAM" id="SignalP"/>
    </source>
</evidence>
<organism evidence="2 3">
    <name type="scientific">Fulvivirga kasyanovii</name>
    <dbReference type="NCBI Taxonomy" id="396812"/>
    <lineage>
        <taxon>Bacteria</taxon>
        <taxon>Pseudomonadati</taxon>
        <taxon>Bacteroidota</taxon>
        <taxon>Cytophagia</taxon>
        <taxon>Cytophagales</taxon>
        <taxon>Fulvivirgaceae</taxon>
        <taxon>Fulvivirga</taxon>
    </lineage>
</organism>
<dbReference type="InterPro" id="IPR045921">
    <property type="entry name" value="DUF6340"/>
</dbReference>
<protein>
    <recommendedName>
        <fullName evidence="4">Lipoprotein</fullName>
    </recommendedName>
</protein>
<dbReference type="PROSITE" id="PS51257">
    <property type="entry name" value="PROKAR_LIPOPROTEIN"/>
    <property type="match status" value="1"/>
</dbReference>
<dbReference type="Proteomes" id="UP000798808">
    <property type="component" value="Unassembled WGS sequence"/>
</dbReference>
<name>A0ABW9RJA5_9BACT</name>
<sequence length="301" mass="34853">MRAIPALIIFFLLASCSTMVPVKKTSSPDIRLPLGKKEFLFISRFTADSLPFNNDNKVEVFRMGYNSFVRGLNAGYDSSRYYNITHLDSLVERYAATEPGPPISKEKVREACLEHNANYFLSLNAYNLYFDQEVEVVKQEDGTKDRTAYYDLVVESYITMYDKDGEQLHQFHDERRIEHDKRSVISGLLAVGPSMGKADKNAVIISTELGRGFIQKFYPRAYFEQRQFYHTKVFKSAYKAYLMEDWDTVEAELLKLSESSKPEIAGKAAHNLAVLYENIKRQDDMEYWREKARDLLGEKLF</sequence>
<feature type="chain" id="PRO_5045578231" description="Lipoprotein" evidence="1">
    <location>
        <begin position="21"/>
        <end position="301"/>
    </location>
</feature>
<reference evidence="2 3" key="1">
    <citation type="submission" date="2019-02" db="EMBL/GenBank/DDBJ databases">
        <authorList>
            <person name="Goldberg S.R."/>
            <person name="Haltli B.A."/>
            <person name="Correa H."/>
            <person name="Russell K.G."/>
        </authorList>
    </citation>
    <scope>NUCLEOTIDE SEQUENCE [LARGE SCALE GENOMIC DNA]</scope>
    <source>
        <strain evidence="2 3">JCM 16186</strain>
    </source>
</reference>
<keyword evidence="3" id="KW-1185">Reference proteome</keyword>
<keyword evidence="1" id="KW-0732">Signal</keyword>
<dbReference type="EMBL" id="SMLW01000374">
    <property type="protein sequence ID" value="MTI24158.1"/>
    <property type="molecule type" value="Genomic_DNA"/>
</dbReference>
<accession>A0ABW9RJA5</accession>
<evidence type="ECO:0000313" key="2">
    <source>
        <dbReference type="EMBL" id="MTI24158.1"/>
    </source>
</evidence>
<proteinExistence type="predicted"/>